<protein>
    <recommendedName>
        <fullName evidence="4">Amidoligase enzyme</fullName>
    </recommendedName>
</protein>
<evidence type="ECO:0000313" key="3">
    <source>
        <dbReference type="Proteomes" id="UP000007322"/>
    </source>
</evidence>
<feature type="region of interest" description="Disordered" evidence="1">
    <location>
        <begin position="366"/>
        <end position="385"/>
    </location>
</feature>
<organism evidence="2 3">
    <name type="scientific">Thermothelomyces thermophilus (strain ATCC 42464 / BCRC 31852 / DSM 1799)</name>
    <name type="common">Sporotrichum thermophile</name>
    <dbReference type="NCBI Taxonomy" id="573729"/>
    <lineage>
        <taxon>Eukaryota</taxon>
        <taxon>Fungi</taxon>
        <taxon>Dikarya</taxon>
        <taxon>Ascomycota</taxon>
        <taxon>Pezizomycotina</taxon>
        <taxon>Sordariomycetes</taxon>
        <taxon>Sordariomycetidae</taxon>
        <taxon>Sordariales</taxon>
        <taxon>Chaetomiaceae</taxon>
        <taxon>Thermothelomyces</taxon>
    </lineage>
</organism>
<dbReference type="InParanoid" id="G2Q8Z1"/>
<dbReference type="STRING" id="573729.G2Q8Z1"/>
<feature type="non-terminal residue" evidence="2">
    <location>
        <position position="1"/>
    </location>
</feature>
<sequence>SLPPSAAMSGPTYAPYFGVEIEIFVKPWDAWKRHLLELDRSRRKRPGAWKDWDLSLKNSESNKKKKLAQNKRAGNIVKSIIDEALGSNSWKCATDGSLHDELLTEPDNPRDWWGIEIVSPALSSSRRWQSEIREVFDALRAKFEFWTNEKCSCHVHVTPGPDKGAKYTIPQLVRVAKGAIYWEKALCDLLPPERRDNRFARPNHERIATQEYKYIEENPRTPANMRLAPWESVFRKIEKAADHEEDVRLNMFIWEMSGRTDEYKTRYTSTNFRALTRHGTVEFRRQAGAASATTVIHRAVLALTLHASAMRYDFDAVKKRTTMPTVDELIKELAGCMNNLPKTCQGSRFINWLKWCRATYSGNHQPPERTINSVEQSLRLGGQYP</sequence>
<evidence type="ECO:0008006" key="4">
    <source>
        <dbReference type="Google" id="ProtNLM"/>
    </source>
</evidence>
<dbReference type="eggNOG" id="ENOG502RIZX">
    <property type="taxonomic scope" value="Eukaryota"/>
</dbReference>
<name>G2Q8Z1_THET4</name>
<feature type="non-terminal residue" evidence="2">
    <location>
        <position position="385"/>
    </location>
</feature>
<proteinExistence type="predicted"/>
<evidence type="ECO:0000313" key="2">
    <source>
        <dbReference type="EMBL" id="AEO57135.1"/>
    </source>
</evidence>
<dbReference type="PANTHER" id="PTHR36847:SF1">
    <property type="entry name" value="AMIDOLIGASE ENZYME"/>
    <property type="match status" value="1"/>
</dbReference>
<reference evidence="2 3" key="1">
    <citation type="journal article" date="2011" name="Nat. Biotechnol.">
        <title>Comparative genomic analysis of the thermophilic biomass-degrading fungi Myceliophthora thermophila and Thielavia terrestris.</title>
        <authorList>
            <person name="Berka R.M."/>
            <person name="Grigoriev I.V."/>
            <person name="Otillar R."/>
            <person name="Salamov A."/>
            <person name="Grimwood J."/>
            <person name="Reid I."/>
            <person name="Ishmael N."/>
            <person name="John T."/>
            <person name="Darmond C."/>
            <person name="Moisan M.-C."/>
            <person name="Henrissat B."/>
            <person name="Coutinho P.M."/>
            <person name="Lombard V."/>
            <person name="Natvig D.O."/>
            <person name="Lindquist E."/>
            <person name="Schmutz J."/>
            <person name="Lucas S."/>
            <person name="Harris P."/>
            <person name="Powlowski J."/>
            <person name="Bellemare A."/>
            <person name="Taylor D."/>
            <person name="Butler G."/>
            <person name="de Vries R.P."/>
            <person name="Allijn I.E."/>
            <person name="van den Brink J."/>
            <person name="Ushinsky S."/>
            <person name="Storms R."/>
            <person name="Powell A.J."/>
            <person name="Paulsen I.T."/>
            <person name="Elbourne L.D.H."/>
            <person name="Baker S.E."/>
            <person name="Magnuson J."/>
            <person name="LaBoissiere S."/>
            <person name="Clutterbuck A.J."/>
            <person name="Martinez D."/>
            <person name="Wogulis M."/>
            <person name="de Leon A.L."/>
            <person name="Rey M.W."/>
            <person name="Tsang A."/>
        </authorList>
    </citation>
    <scope>NUCLEOTIDE SEQUENCE [LARGE SCALE GENOMIC DNA]</scope>
    <source>
        <strain evidence="3">ATCC 42464 / BCRC 31852 / DSM 1799</strain>
    </source>
</reference>
<dbReference type="Proteomes" id="UP000007322">
    <property type="component" value="Chromosome 2"/>
</dbReference>
<dbReference type="RefSeq" id="XP_003662380.1">
    <property type="nucleotide sequence ID" value="XM_003662332.1"/>
</dbReference>
<dbReference type="InterPro" id="IPR022025">
    <property type="entry name" value="Amidoligase_2"/>
</dbReference>
<dbReference type="KEGG" id="mtm:MYCTH_2025626"/>
<dbReference type="OMA" id="PWTHREL"/>
<gene>
    <name evidence="2" type="ORF">MYCTH_2025626</name>
</gene>
<evidence type="ECO:0000256" key="1">
    <source>
        <dbReference type="SAM" id="MobiDB-lite"/>
    </source>
</evidence>
<feature type="compositionally biased region" description="Polar residues" evidence="1">
    <location>
        <begin position="366"/>
        <end position="376"/>
    </location>
</feature>
<dbReference type="AlphaFoldDB" id="G2Q8Z1"/>
<dbReference type="OrthoDB" id="5291055at2759"/>
<keyword evidence="3" id="KW-1185">Reference proteome</keyword>
<dbReference type="VEuPathDB" id="FungiDB:MYCTH_2025626"/>
<dbReference type="PANTHER" id="PTHR36847">
    <property type="entry name" value="AMIDOLIGASE ENZYME"/>
    <property type="match status" value="1"/>
</dbReference>
<accession>G2Q8Z1</accession>
<dbReference type="Pfam" id="PF12224">
    <property type="entry name" value="Amidoligase_2"/>
    <property type="match status" value="1"/>
</dbReference>
<dbReference type="GeneID" id="11512433"/>
<dbReference type="EMBL" id="CP003003">
    <property type="protein sequence ID" value="AEO57135.1"/>
    <property type="molecule type" value="Genomic_DNA"/>
</dbReference>
<dbReference type="HOGENOM" id="CLU_718794_0_0_1"/>